<dbReference type="Gene3D" id="3.20.20.140">
    <property type="entry name" value="Metal-dependent hydrolases"/>
    <property type="match status" value="1"/>
</dbReference>
<accession>H8I946</accession>
<dbReference type="OrthoDB" id="42910at2157"/>
<dbReference type="RefSeq" id="WP_014404888.1">
    <property type="nucleotide sequence ID" value="NC_017034.1"/>
</dbReference>
<dbReference type="eggNOG" id="arCOG00692">
    <property type="taxonomic scope" value="Archaea"/>
</dbReference>
<dbReference type="Pfam" id="PF01979">
    <property type="entry name" value="Amidohydro_1"/>
    <property type="match status" value="1"/>
</dbReference>
<evidence type="ECO:0000313" key="2">
    <source>
        <dbReference type="EMBL" id="AFC99049.1"/>
    </source>
</evidence>
<sequence>MQGEYTISGIMIYGEEFEVREGYVVVEGSRIKEVGFERCDSPIEGLICPAFVNAHTHVGDSIAKDLPFLPLLELVAPPDGLKHRILNAASRSAIADGMRSALDAMRRTGACHFIDFREGGVQGSSLLKGLAGGKATVLGRLAPEDSVEELLSVADGVGISSARDLPAEALHAIVEKAKKSRKIIGIHAGELNRNDIDNAIEIMPDFLVHMTQATASDMRRVADHGIPVVVCPRSNAVTGVGLPPVKQMREAGITLALGTDNVMMNSPDMFREMEWADKLFLHDDAYALRMATLNAARLARLNKGALKPGMDADLLVFNLDSDTFKSSQNLLSTIVRRAGPDDISYFIEEGKAWRNCSRKY</sequence>
<gene>
    <name evidence="2" type="ordered locus">Mtc_0278</name>
</gene>
<reference evidence="2 3" key="1">
    <citation type="journal article" date="2012" name="J. Bacteriol.">
        <title>Complete genome sequence of a thermophilic methanogen, Methanocella conradii HZ254, isolated from Chinese rice field soil.</title>
        <authorList>
            <person name="Lu Z."/>
            <person name="Lu Y."/>
        </authorList>
    </citation>
    <scope>NUCLEOTIDE SEQUENCE [LARGE SCALE GENOMIC DNA]</scope>
    <source>
        <strain evidence="3">DSM 24694 / JCM 17849 / CGMCC 1.5162 / HZ254</strain>
    </source>
</reference>
<dbReference type="GO" id="GO:0016810">
    <property type="term" value="F:hydrolase activity, acting on carbon-nitrogen (but not peptide) bonds"/>
    <property type="evidence" value="ECO:0007669"/>
    <property type="project" value="InterPro"/>
</dbReference>
<dbReference type="PANTHER" id="PTHR43794:SF5">
    <property type="entry name" value="CHLOROHYDROLASE FAMILY PROTEIN"/>
    <property type="match status" value="1"/>
</dbReference>
<dbReference type="AlphaFoldDB" id="H8I946"/>
<evidence type="ECO:0000313" key="3">
    <source>
        <dbReference type="Proteomes" id="UP000005233"/>
    </source>
</evidence>
<dbReference type="Proteomes" id="UP000005233">
    <property type="component" value="Chromosome"/>
</dbReference>
<keyword evidence="2" id="KW-0378">Hydrolase</keyword>
<dbReference type="EMBL" id="CP003243">
    <property type="protein sequence ID" value="AFC99049.1"/>
    <property type="molecule type" value="Genomic_DNA"/>
</dbReference>
<evidence type="ECO:0000259" key="1">
    <source>
        <dbReference type="Pfam" id="PF01979"/>
    </source>
</evidence>
<dbReference type="InterPro" id="IPR050287">
    <property type="entry name" value="MTA/SAH_deaminase"/>
</dbReference>
<dbReference type="SUPFAM" id="SSF51338">
    <property type="entry name" value="Composite domain of metallo-dependent hydrolases"/>
    <property type="match status" value="1"/>
</dbReference>
<dbReference type="SUPFAM" id="SSF51556">
    <property type="entry name" value="Metallo-dependent hydrolases"/>
    <property type="match status" value="1"/>
</dbReference>
<dbReference type="InterPro" id="IPR011059">
    <property type="entry name" value="Metal-dep_hydrolase_composite"/>
</dbReference>
<protein>
    <submittedName>
        <fullName evidence="2">Cytosine deaminase and related metal-dependent hydrolase</fullName>
    </submittedName>
</protein>
<dbReference type="InterPro" id="IPR006680">
    <property type="entry name" value="Amidohydro-rel"/>
</dbReference>
<dbReference type="GeneID" id="11970158"/>
<name>H8I946_METCZ</name>
<dbReference type="HOGENOM" id="CLU_012358_1_0_2"/>
<keyword evidence="3" id="KW-1185">Reference proteome</keyword>
<dbReference type="InterPro" id="IPR032466">
    <property type="entry name" value="Metal_Hydrolase"/>
</dbReference>
<dbReference type="PANTHER" id="PTHR43794">
    <property type="entry name" value="AMINOHYDROLASE SSNA-RELATED"/>
    <property type="match status" value="1"/>
</dbReference>
<dbReference type="KEGG" id="mez:Mtc_0278"/>
<dbReference type="STRING" id="1041930.Mtc_0278"/>
<proteinExistence type="predicted"/>
<organism evidence="2 3">
    <name type="scientific">Methanocella conradii (strain DSM 24694 / JCM 17849 / CGMCC 1.5162 / HZ254)</name>
    <dbReference type="NCBI Taxonomy" id="1041930"/>
    <lineage>
        <taxon>Archaea</taxon>
        <taxon>Methanobacteriati</taxon>
        <taxon>Methanobacteriota</taxon>
        <taxon>Stenosarchaea group</taxon>
        <taxon>Methanomicrobia</taxon>
        <taxon>Methanocellales</taxon>
        <taxon>Methanocellaceae</taxon>
        <taxon>Methanocella</taxon>
    </lineage>
</organism>
<feature type="domain" description="Amidohydrolase-related" evidence="1">
    <location>
        <begin position="47"/>
        <end position="334"/>
    </location>
</feature>